<accession>X1D531</accession>
<gene>
    <name evidence="1" type="ORF">S01H4_37437</name>
</gene>
<protein>
    <submittedName>
        <fullName evidence="1">Uncharacterized protein</fullName>
    </submittedName>
</protein>
<dbReference type="AlphaFoldDB" id="X1D531"/>
<comment type="caution">
    <text evidence="1">The sequence shown here is derived from an EMBL/GenBank/DDBJ whole genome shotgun (WGS) entry which is preliminary data.</text>
</comment>
<feature type="non-terminal residue" evidence="1">
    <location>
        <position position="1"/>
    </location>
</feature>
<reference evidence="1" key="1">
    <citation type="journal article" date="2014" name="Front. Microbiol.">
        <title>High frequency of phylogenetically diverse reductive dehalogenase-homologous genes in deep subseafloor sedimentary metagenomes.</title>
        <authorList>
            <person name="Kawai M."/>
            <person name="Futagami T."/>
            <person name="Toyoda A."/>
            <person name="Takaki Y."/>
            <person name="Nishi S."/>
            <person name="Hori S."/>
            <person name="Arai W."/>
            <person name="Tsubouchi T."/>
            <person name="Morono Y."/>
            <person name="Uchiyama I."/>
            <person name="Ito T."/>
            <person name="Fujiyama A."/>
            <person name="Inagaki F."/>
            <person name="Takami H."/>
        </authorList>
    </citation>
    <scope>NUCLEOTIDE SEQUENCE</scope>
    <source>
        <strain evidence="1">Expedition CK06-06</strain>
    </source>
</reference>
<sequence length="137" mass="16134">GKMRYMKLIEAICCVAKFGPIDECDEFGRECHKLDVMEQDKSDPQPWMEENVRLNCLRRIDDDRLRFREQVKKGLKVIKLEALKVTFVHLAALLYIFHQYQMPLMETEEEAVRQKLEGGDPFKQMIGEIEGEIQDDL</sequence>
<name>X1D531_9ZZZZ</name>
<dbReference type="EMBL" id="BART01020111">
    <property type="protein sequence ID" value="GAH00224.1"/>
    <property type="molecule type" value="Genomic_DNA"/>
</dbReference>
<evidence type="ECO:0000313" key="1">
    <source>
        <dbReference type="EMBL" id="GAH00224.1"/>
    </source>
</evidence>
<proteinExistence type="predicted"/>
<organism evidence="1">
    <name type="scientific">marine sediment metagenome</name>
    <dbReference type="NCBI Taxonomy" id="412755"/>
    <lineage>
        <taxon>unclassified sequences</taxon>
        <taxon>metagenomes</taxon>
        <taxon>ecological metagenomes</taxon>
    </lineage>
</organism>